<dbReference type="Gene3D" id="3.40.390.10">
    <property type="entry name" value="Collagenase (Catalytic Domain)"/>
    <property type="match status" value="1"/>
</dbReference>
<evidence type="ECO:0000256" key="8">
    <source>
        <dbReference type="SAM" id="MobiDB-lite"/>
    </source>
</evidence>
<dbReference type="PROSITE" id="PS51885">
    <property type="entry name" value="NEPRILYSIN"/>
    <property type="match status" value="1"/>
</dbReference>
<dbReference type="Pfam" id="PF05649">
    <property type="entry name" value="Peptidase_M13_N"/>
    <property type="match status" value="1"/>
</dbReference>
<evidence type="ECO:0000256" key="5">
    <source>
        <dbReference type="ARBA" id="ARBA00022801"/>
    </source>
</evidence>
<proteinExistence type="inferred from homology"/>
<evidence type="ECO:0000259" key="9">
    <source>
        <dbReference type="Pfam" id="PF01431"/>
    </source>
</evidence>
<keyword evidence="3" id="KW-0645">Protease</keyword>
<dbReference type="InterPro" id="IPR042089">
    <property type="entry name" value="Peptidase_M13_dom_2"/>
</dbReference>
<keyword evidence="5" id="KW-0378">Hydrolase</keyword>
<keyword evidence="6" id="KW-0862">Zinc</keyword>
<accession>A0AAV5V7M9</accession>
<dbReference type="EMBL" id="BTSY01000002">
    <property type="protein sequence ID" value="GMT15650.1"/>
    <property type="molecule type" value="Genomic_DNA"/>
</dbReference>
<sequence length="699" mass="79814">TAAAAAGGQQLHRHTSTQTMTQTPPPANICLTKDCVRLAANYLNNMNPDVKPCDDFYEFACGRYSNSKVIPEHEKKVTVLSEMTSGLNRHLKRILEGTRDKNESTPLNFARSYYESCMDNSSLEELDLLPLNTLISRLGGWSLLTNSRFDSAHFQWELLAGHNAVLGRSGLFHLFVHKSFARSDENMIMFAPPRLLLEKKKFYDVAPFDSNEYIQKYRVYMIEFLELLGADREALIPHVDNILQFEMLISNATKRDNIRNHTAINNVVKLGDFKRRHAKINWDLFLNDEIRSYLAPISEDTVVNVIDPGFFDTLTTLLTGNRMQIVNDFLMWRLISSFEEYLPRRFRQPGHKFRLWWRGSAEEPAWETCVRVIRTHMPAPLASAYAAEYFTAKDRDQAVEMIADLKVAMEHTLVTADWMDEATRTAAIAKLQQMGHKVGFPDWLFNQSHVMAPFDGVKLHAKRYFENAIALEKSQFKEMLSRLHSTNRGSTQEVWVSSIIAVDAFHYFNANEIIFPAGILQFPMFVRDAPAYVNYGAIGMGIGHEITHGYDDLGSQYDGTGNLRGWWRADTMRVFQNKKQCFIMQYGSKTEPVTGRKLDGRLTVGENIADNGGLRVAYGAYHLHAAARAQQALQEQRLPTFGNWTDTQMFFLAFANTWCEAVKPTALNYLLDTDVHSLGRFRVNVPLQNFPEFANAFEC</sequence>
<evidence type="ECO:0000313" key="11">
    <source>
        <dbReference type="EMBL" id="GMT15650.1"/>
    </source>
</evidence>
<evidence type="ECO:0000256" key="6">
    <source>
        <dbReference type="ARBA" id="ARBA00022833"/>
    </source>
</evidence>
<name>A0AAV5V7M9_9BILA</name>
<evidence type="ECO:0000259" key="10">
    <source>
        <dbReference type="Pfam" id="PF05649"/>
    </source>
</evidence>
<dbReference type="InterPro" id="IPR008753">
    <property type="entry name" value="Peptidase_M13_N"/>
</dbReference>
<keyword evidence="4" id="KW-0479">Metal-binding</keyword>
<protein>
    <recommendedName>
        <fullName evidence="13">M13 family peptidase</fullName>
    </recommendedName>
</protein>
<reference evidence="11" key="1">
    <citation type="submission" date="2023-10" db="EMBL/GenBank/DDBJ databases">
        <title>Genome assembly of Pristionchus species.</title>
        <authorList>
            <person name="Yoshida K."/>
            <person name="Sommer R.J."/>
        </authorList>
    </citation>
    <scope>NUCLEOTIDE SEQUENCE</scope>
    <source>
        <strain evidence="11">RS5133</strain>
    </source>
</reference>
<dbReference type="GO" id="GO:0016485">
    <property type="term" value="P:protein processing"/>
    <property type="evidence" value="ECO:0007669"/>
    <property type="project" value="TreeGrafter"/>
</dbReference>
<comment type="caution">
    <text evidence="11">The sequence shown here is derived from an EMBL/GenBank/DDBJ whole genome shotgun (WGS) entry which is preliminary data.</text>
</comment>
<dbReference type="GO" id="GO:0046872">
    <property type="term" value="F:metal ion binding"/>
    <property type="evidence" value="ECO:0007669"/>
    <property type="project" value="UniProtKB-KW"/>
</dbReference>
<feature type="domain" description="Peptidase M13 C-terminal" evidence="9">
    <location>
        <begin position="504"/>
        <end position="699"/>
    </location>
</feature>
<feature type="region of interest" description="Disordered" evidence="8">
    <location>
        <begin position="1"/>
        <end position="25"/>
    </location>
</feature>
<evidence type="ECO:0000256" key="4">
    <source>
        <dbReference type="ARBA" id="ARBA00022723"/>
    </source>
</evidence>
<dbReference type="PRINTS" id="PR00786">
    <property type="entry name" value="NEPRILYSIN"/>
</dbReference>
<keyword evidence="7" id="KW-0482">Metalloprotease</keyword>
<dbReference type="Gene3D" id="1.10.1380.10">
    <property type="entry name" value="Neutral endopeptidase , domain2"/>
    <property type="match status" value="1"/>
</dbReference>
<comment type="cofactor">
    <cofactor evidence="1">
        <name>Zn(2+)</name>
        <dbReference type="ChEBI" id="CHEBI:29105"/>
    </cofactor>
</comment>
<evidence type="ECO:0008006" key="13">
    <source>
        <dbReference type="Google" id="ProtNLM"/>
    </source>
</evidence>
<keyword evidence="12" id="KW-1185">Reference proteome</keyword>
<evidence type="ECO:0000256" key="3">
    <source>
        <dbReference type="ARBA" id="ARBA00022670"/>
    </source>
</evidence>
<feature type="non-terminal residue" evidence="11">
    <location>
        <position position="1"/>
    </location>
</feature>
<dbReference type="InterPro" id="IPR000718">
    <property type="entry name" value="Peptidase_M13"/>
</dbReference>
<dbReference type="AlphaFoldDB" id="A0AAV5V7M9"/>
<dbReference type="GO" id="GO:0005886">
    <property type="term" value="C:plasma membrane"/>
    <property type="evidence" value="ECO:0007669"/>
    <property type="project" value="TreeGrafter"/>
</dbReference>
<dbReference type="CDD" id="cd08662">
    <property type="entry name" value="M13"/>
    <property type="match status" value="1"/>
</dbReference>
<dbReference type="GO" id="GO:0004222">
    <property type="term" value="F:metalloendopeptidase activity"/>
    <property type="evidence" value="ECO:0007669"/>
    <property type="project" value="InterPro"/>
</dbReference>
<evidence type="ECO:0000256" key="2">
    <source>
        <dbReference type="ARBA" id="ARBA00007357"/>
    </source>
</evidence>
<dbReference type="Proteomes" id="UP001432322">
    <property type="component" value="Unassembled WGS sequence"/>
</dbReference>
<feature type="domain" description="Peptidase M13 N-terminal" evidence="10">
    <location>
        <begin position="52"/>
        <end position="441"/>
    </location>
</feature>
<dbReference type="SUPFAM" id="SSF55486">
    <property type="entry name" value="Metalloproteases ('zincins'), catalytic domain"/>
    <property type="match status" value="1"/>
</dbReference>
<evidence type="ECO:0000256" key="1">
    <source>
        <dbReference type="ARBA" id="ARBA00001947"/>
    </source>
</evidence>
<gene>
    <name evidence="11" type="ORF">PFISCL1PPCAC_6947</name>
</gene>
<dbReference type="InterPro" id="IPR024079">
    <property type="entry name" value="MetalloPept_cat_dom_sf"/>
</dbReference>
<dbReference type="PANTHER" id="PTHR11733:SF167">
    <property type="entry name" value="FI17812P1-RELATED"/>
    <property type="match status" value="1"/>
</dbReference>
<organism evidence="11 12">
    <name type="scientific">Pristionchus fissidentatus</name>
    <dbReference type="NCBI Taxonomy" id="1538716"/>
    <lineage>
        <taxon>Eukaryota</taxon>
        <taxon>Metazoa</taxon>
        <taxon>Ecdysozoa</taxon>
        <taxon>Nematoda</taxon>
        <taxon>Chromadorea</taxon>
        <taxon>Rhabditida</taxon>
        <taxon>Rhabditina</taxon>
        <taxon>Diplogasteromorpha</taxon>
        <taxon>Diplogasteroidea</taxon>
        <taxon>Neodiplogasteridae</taxon>
        <taxon>Pristionchus</taxon>
    </lineage>
</organism>
<evidence type="ECO:0000313" key="12">
    <source>
        <dbReference type="Proteomes" id="UP001432322"/>
    </source>
</evidence>
<dbReference type="PANTHER" id="PTHR11733">
    <property type="entry name" value="ZINC METALLOPROTEASE FAMILY M13 NEPRILYSIN-RELATED"/>
    <property type="match status" value="1"/>
</dbReference>
<evidence type="ECO:0000256" key="7">
    <source>
        <dbReference type="ARBA" id="ARBA00023049"/>
    </source>
</evidence>
<dbReference type="InterPro" id="IPR018497">
    <property type="entry name" value="Peptidase_M13_C"/>
</dbReference>
<dbReference type="Pfam" id="PF01431">
    <property type="entry name" value="Peptidase_M13"/>
    <property type="match status" value="1"/>
</dbReference>
<comment type="similarity">
    <text evidence="2">Belongs to the peptidase M13 family.</text>
</comment>
<feature type="non-terminal residue" evidence="11">
    <location>
        <position position="699"/>
    </location>
</feature>